<dbReference type="InterPro" id="IPR036188">
    <property type="entry name" value="FAD/NAD-bd_sf"/>
</dbReference>
<organism evidence="3 4">
    <name type="scientific">Duganella vulcania</name>
    <dbReference type="NCBI Taxonomy" id="2692166"/>
    <lineage>
        <taxon>Bacteria</taxon>
        <taxon>Pseudomonadati</taxon>
        <taxon>Pseudomonadota</taxon>
        <taxon>Betaproteobacteria</taxon>
        <taxon>Burkholderiales</taxon>
        <taxon>Oxalobacteraceae</taxon>
        <taxon>Telluria group</taxon>
        <taxon>Duganella</taxon>
    </lineage>
</organism>
<evidence type="ECO:0000313" key="3">
    <source>
        <dbReference type="EMBL" id="MYM91222.1"/>
    </source>
</evidence>
<accession>A0A845GCR1</accession>
<dbReference type="GO" id="GO:0016491">
    <property type="term" value="F:oxidoreductase activity"/>
    <property type="evidence" value="ECO:0007669"/>
    <property type="project" value="UniProtKB-KW"/>
</dbReference>
<comment type="caution">
    <text evidence="3">The sequence shown here is derived from an EMBL/GenBank/DDBJ whole genome shotgun (WGS) entry which is preliminary data.</text>
</comment>
<sequence length="52" mass="5252">MKLESYWLDTAPQFTAGARDALPASADVVVVGGGYTGLSAALALARRGASVV</sequence>
<keyword evidence="1" id="KW-0560">Oxidoreductase</keyword>
<dbReference type="AlphaFoldDB" id="A0A845GCR1"/>
<feature type="domain" description="FAD dependent oxidoreductase" evidence="2">
    <location>
        <begin position="27"/>
        <end position="52"/>
    </location>
</feature>
<evidence type="ECO:0000256" key="1">
    <source>
        <dbReference type="ARBA" id="ARBA00023002"/>
    </source>
</evidence>
<dbReference type="Proteomes" id="UP000470302">
    <property type="component" value="Unassembled WGS sequence"/>
</dbReference>
<gene>
    <name evidence="3" type="ORF">GTP91_29110</name>
</gene>
<feature type="non-terminal residue" evidence="3">
    <location>
        <position position="52"/>
    </location>
</feature>
<dbReference type="Gene3D" id="3.50.50.60">
    <property type="entry name" value="FAD/NAD(P)-binding domain"/>
    <property type="match status" value="1"/>
</dbReference>
<dbReference type="RefSeq" id="WP_161099894.1">
    <property type="nucleotide sequence ID" value="NZ_WWCW01000179.1"/>
</dbReference>
<dbReference type="SUPFAM" id="SSF51905">
    <property type="entry name" value="FAD/NAD(P)-binding domain"/>
    <property type="match status" value="1"/>
</dbReference>
<evidence type="ECO:0000313" key="4">
    <source>
        <dbReference type="Proteomes" id="UP000470302"/>
    </source>
</evidence>
<dbReference type="InterPro" id="IPR006076">
    <property type="entry name" value="FAD-dep_OxRdtase"/>
</dbReference>
<dbReference type="Pfam" id="PF01266">
    <property type="entry name" value="DAO"/>
    <property type="match status" value="1"/>
</dbReference>
<protein>
    <submittedName>
        <fullName evidence="3">FAD-binding protein</fullName>
    </submittedName>
</protein>
<reference evidence="3 4" key="1">
    <citation type="submission" date="2020-01" db="EMBL/GenBank/DDBJ databases">
        <title>Novel species isolated from a subtropical stream in China.</title>
        <authorList>
            <person name="Lu H."/>
        </authorList>
    </citation>
    <scope>NUCLEOTIDE SEQUENCE [LARGE SCALE GENOMIC DNA]</scope>
    <source>
        <strain evidence="3 4">FT82W</strain>
    </source>
</reference>
<dbReference type="EMBL" id="WWCW01000179">
    <property type="protein sequence ID" value="MYM91222.1"/>
    <property type="molecule type" value="Genomic_DNA"/>
</dbReference>
<name>A0A845GCR1_9BURK</name>
<evidence type="ECO:0000259" key="2">
    <source>
        <dbReference type="Pfam" id="PF01266"/>
    </source>
</evidence>
<proteinExistence type="predicted"/>